<dbReference type="GO" id="GO:0003677">
    <property type="term" value="F:DNA binding"/>
    <property type="evidence" value="ECO:0007669"/>
    <property type="project" value="InterPro"/>
</dbReference>
<dbReference type="InterPro" id="IPR007073">
    <property type="entry name" value="RNA_pol_Rpb1_7"/>
</dbReference>
<organism evidence="4 5">
    <name type="scientific">Ceriporiopsis subvermispora (strain B)</name>
    <name type="common">White-rot fungus</name>
    <name type="synonym">Gelatoporia subvermispora</name>
    <dbReference type="NCBI Taxonomy" id="914234"/>
    <lineage>
        <taxon>Eukaryota</taxon>
        <taxon>Fungi</taxon>
        <taxon>Dikarya</taxon>
        <taxon>Basidiomycota</taxon>
        <taxon>Agaricomycotina</taxon>
        <taxon>Agaricomycetes</taxon>
        <taxon>Polyporales</taxon>
        <taxon>Gelatoporiaceae</taxon>
        <taxon>Gelatoporia</taxon>
    </lineage>
</organism>
<dbReference type="InterPro" id="IPR038593">
    <property type="entry name" value="RNA_pol_Rpb1_7_sf"/>
</dbReference>
<dbReference type="OrthoDB" id="270392at2759"/>
<evidence type="ECO:0000259" key="2">
    <source>
        <dbReference type="Pfam" id="PF04990"/>
    </source>
</evidence>
<evidence type="ECO:0000256" key="1">
    <source>
        <dbReference type="ARBA" id="ARBA00012418"/>
    </source>
</evidence>
<dbReference type="GO" id="GO:0003899">
    <property type="term" value="F:DNA-directed RNA polymerase activity"/>
    <property type="evidence" value="ECO:0007669"/>
    <property type="project" value="UniProtKB-EC"/>
</dbReference>
<dbReference type="Gene3D" id="3.30.1360.140">
    <property type="match status" value="1"/>
</dbReference>
<dbReference type="Pfam" id="PF04998">
    <property type="entry name" value="RNA_pol_Rpb1_5"/>
    <property type="match status" value="1"/>
</dbReference>
<evidence type="ECO:0000313" key="5">
    <source>
        <dbReference type="Proteomes" id="UP000016930"/>
    </source>
</evidence>
<feature type="domain" description="RNA polymerase Rpb1" evidence="2">
    <location>
        <begin position="24"/>
        <end position="78"/>
    </location>
</feature>
<protein>
    <recommendedName>
        <fullName evidence="1">DNA-directed RNA polymerase</fullName>
        <ecNumber evidence="1">2.7.7.6</ecNumber>
    </recommendedName>
</protein>
<dbReference type="Proteomes" id="UP000016930">
    <property type="component" value="Unassembled WGS sequence"/>
</dbReference>
<dbReference type="STRING" id="914234.M2P5X1"/>
<dbReference type="Pfam" id="PF04990">
    <property type="entry name" value="RNA_pol_Rpb1_7"/>
    <property type="match status" value="1"/>
</dbReference>
<dbReference type="InterPro" id="IPR007081">
    <property type="entry name" value="RNA_pol_Rpb1_5"/>
</dbReference>
<sequence>MYLLPQIAKDAVLAKNVQQEPVFTSLRTVTAVEEIWYDPDPQSTTIEEDALFVESFTVPDEGAETTLHLQSLWPLRLESYCGEFDADPFVIWSGDNSEKLIMRCEFSVAWIKMKTAWTVSRRTSCGLLAQARQGHHQEGRHIKVREEKEWTLEMDRVNLKAVVCIDDVALKHTYSNSCVEIFNVLSIEAARAAFIKELRVTLESDGPY</sequence>
<dbReference type="HOGENOM" id="CLU_1320749_0_0_1"/>
<reference evidence="4 5" key="1">
    <citation type="journal article" date="2012" name="Proc. Natl. Acad. Sci. U.S.A.">
        <title>Comparative genomics of Ceriporiopsis subvermispora and Phanerochaete chrysosporium provide insight into selective ligninolysis.</title>
        <authorList>
            <person name="Fernandez-Fueyo E."/>
            <person name="Ruiz-Duenas F.J."/>
            <person name="Ferreira P."/>
            <person name="Floudas D."/>
            <person name="Hibbett D.S."/>
            <person name="Canessa P."/>
            <person name="Larrondo L.F."/>
            <person name="James T.Y."/>
            <person name="Seelenfreund D."/>
            <person name="Lobos S."/>
            <person name="Polanco R."/>
            <person name="Tello M."/>
            <person name="Honda Y."/>
            <person name="Watanabe T."/>
            <person name="Watanabe T."/>
            <person name="Ryu J.S."/>
            <person name="Kubicek C.P."/>
            <person name="Schmoll M."/>
            <person name="Gaskell J."/>
            <person name="Hammel K.E."/>
            <person name="St John F.J."/>
            <person name="Vanden Wymelenberg A."/>
            <person name="Sabat G."/>
            <person name="Splinter BonDurant S."/>
            <person name="Syed K."/>
            <person name="Yadav J.S."/>
            <person name="Doddapaneni H."/>
            <person name="Subramanian V."/>
            <person name="Lavin J.L."/>
            <person name="Oguiza J.A."/>
            <person name="Perez G."/>
            <person name="Pisabarro A.G."/>
            <person name="Ramirez L."/>
            <person name="Santoyo F."/>
            <person name="Master E."/>
            <person name="Coutinho P.M."/>
            <person name="Henrissat B."/>
            <person name="Lombard V."/>
            <person name="Magnuson J.K."/>
            <person name="Kuees U."/>
            <person name="Hori C."/>
            <person name="Igarashi K."/>
            <person name="Samejima M."/>
            <person name="Held B.W."/>
            <person name="Barry K.W."/>
            <person name="LaButti K.M."/>
            <person name="Lapidus A."/>
            <person name="Lindquist E.A."/>
            <person name="Lucas S.M."/>
            <person name="Riley R."/>
            <person name="Salamov A.A."/>
            <person name="Hoffmeister D."/>
            <person name="Schwenk D."/>
            <person name="Hadar Y."/>
            <person name="Yarden O."/>
            <person name="de Vries R.P."/>
            <person name="Wiebenga A."/>
            <person name="Stenlid J."/>
            <person name="Eastwood D."/>
            <person name="Grigoriev I.V."/>
            <person name="Berka R.M."/>
            <person name="Blanchette R.A."/>
            <person name="Kersten P."/>
            <person name="Martinez A.T."/>
            <person name="Vicuna R."/>
            <person name="Cullen D."/>
        </authorList>
    </citation>
    <scope>NUCLEOTIDE SEQUENCE [LARGE SCALE GENOMIC DNA]</scope>
    <source>
        <strain evidence="4 5">B</strain>
    </source>
</reference>
<proteinExistence type="predicted"/>
<evidence type="ECO:0000259" key="3">
    <source>
        <dbReference type="Pfam" id="PF04998"/>
    </source>
</evidence>
<gene>
    <name evidence="4" type="ORF">CERSUDRAFT_101132</name>
</gene>
<accession>M2P5X1</accession>
<dbReference type="EMBL" id="KB445918">
    <property type="protein sequence ID" value="EMD30649.1"/>
    <property type="molecule type" value="Genomic_DNA"/>
</dbReference>
<dbReference type="SUPFAM" id="SSF64484">
    <property type="entry name" value="beta and beta-prime subunits of DNA dependent RNA-polymerase"/>
    <property type="match status" value="1"/>
</dbReference>
<dbReference type="AlphaFoldDB" id="M2P5X1"/>
<dbReference type="GO" id="GO:0006351">
    <property type="term" value="P:DNA-templated transcription"/>
    <property type="evidence" value="ECO:0007669"/>
    <property type="project" value="InterPro"/>
</dbReference>
<dbReference type="EC" id="2.7.7.6" evidence="1"/>
<feature type="domain" description="RNA polymerase Rpb1" evidence="3">
    <location>
        <begin position="143"/>
        <end position="207"/>
    </location>
</feature>
<name>M2P5X1_CERS8</name>
<keyword evidence="5" id="KW-1185">Reference proteome</keyword>
<evidence type="ECO:0000313" key="4">
    <source>
        <dbReference type="EMBL" id="EMD30649.1"/>
    </source>
</evidence>